<proteinExistence type="inferred from homology"/>
<evidence type="ECO:0000313" key="6">
    <source>
        <dbReference type="Proteomes" id="UP000031014"/>
    </source>
</evidence>
<name>A0A0A8X4I0_MESS1</name>
<keyword evidence="1 5" id="KW-0808">Transferase</keyword>
<evidence type="ECO:0000256" key="1">
    <source>
        <dbReference type="ARBA" id="ARBA00022679"/>
    </source>
</evidence>
<reference evidence="5 6" key="1">
    <citation type="submission" date="2013-06" db="EMBL/GenBank/DDBJ databases">
        <title>Whole genome shotgun sequence of Bacillus selenatarsenatis SF-1.</title>
        <authorList>
            <person name="Kuroda M."/>
            <person name="Sei K."/>
            <person name="Yamashita M."/>
            <person name="Ike M."/>
        </authorList>
    </citation>
    <scope>NUCLEOTIDE SEQUENCE [LARGE SCALE GENOMIC DNA]</scope>
    <source>
        <strain evidence="5 6">SF-1</strain>
    </source>
</reference>
<dbReference type="Proteomes" id="UP000031014">
    <property type="component" value="Unassembled WGS sequence"/>
</dbReference>
<evidence type="ECO:0000256" key="3">
    <source>
        <dbReference type="ARBA" id="ARBA00038502"/>
    </source>
</evidence>
<evidence type="ECO:0000259" key="4">
    <source>
        <dbReference type="PROSITE" id="PS51186"/>
    </source>
</evidence>
<dbReference type="Gene3D" id="3.40.630.30">
    <property type="match status" value="1"/>
</dbReference>
<dbReference type="SUPFAM" id="SSF55729">
    <property type="entry name" value="Acyl-CoA N-acyltransferases (Nat)"/>
    <property type="match status" value="1"/>
</dbReference>
<dbReference type="AlphaFoldDB" id="A0A0A8X4I0"/>
<dbReference type="PROSITE" id="PS51186">
    <property type="entry name" value="GNAT"/>
    <property type="match status" value="1"/>
</dbReference>
<dbReference type="EMBL" id="BASE01000044">
    <property type="protein sequence ID" value="GAM13902.1"/>
    <property type="molecule type" value="Genomic_DNA"/>
</dbReference>
<dbReference type="Pfam" id="PF13302">
    <property type="entry name" value="Acetyltransf_3"/>
    <property type="match status" value="1"/>
</dbReference>
<evidence type="ECO:0000313" key="5">
    <source>
        <dbReference type="EMBL" id="GAM13902.1"/>
    </source>
</evidence>
<gene>
    <name evidence="5" type="ORF">SAMD00020551_2049</name>
</gene>
<dbReference type="PANTHER" id="PTHR43792:SF8">
    <property type="entry name" value="[RIBOSOMAL PROTEIN US5]-ALANINE N-ACETYLTRANSFERASE"/>
    <property type="match status" value="1"/>
</dbReference>
<comment type="caution">
    <text evidence="5">The sequence shown here is derived from an EMBL/GenBank/DDBJ whole genome shotgun (WGS) entry which is preliminary data.</text>
</comment>
<dbReference type="InterPro" id="IPR051531">
    <property type="entry name" value="N-acetyltransferase"/>
</dbReference>
<sequence>MNLYLSLLSLDDAEQLFAFEKDNKEFFESFVPPRPDTYFRYEEFCETLEELLEEQDDRRSLFYLIKDEKGQIIGRMNLVDIDWVTKSGNIGYRVGQNFSGKGVAVKGLRLLILESKKMGLKELRAKTTSNNFPSQKVLDRCLFHKETEEMGDFIYYKFAL</sequence>
<evidence type="ECO:0000256" key="2">
    <source>
        <dbReference type="ARBA" id="ARBA00023315"/>
    </source>
</evidence>
<dbReference type="InterPro" id="IPR016181">
    <property type="entry name" value="Acyl_CoA_acyltransferase"/>
</dbReference>
<dbReference type="STRING" id="1321606.SAMD00020551_2049"/>
<dbReference type="OrthoDB" id="9801656at2"/>
<dbReference type="InterPro" id="IPR000182">
    <property type="entry name" value="GNAT_dom"/>
</dbReference>
<dbReference type="GO" id="GO:0005737">
    <property type="term" value="C:cytoplasm"/>
    <property type="evidence" value="ECO:0007669"/>
    <property type="project" value="TreeGrafter"/>
</dbReference>
<accession>A0A0A8X4I0</accession>
<dbReference type="GO" id="GO:0008999">
    <property type="term" value="F:protein-N-terminal-alanine acetyltransferase activity"/>
    <property type="evidence" value="ECO:0007669"/>
    <property type="project" value="TreeGrafter"/>
</dbReference>
<protein>
    <submittedName>
        <fullName evidence="5">GNAT family acetyltransferase BA2701</fullName>
    </submittedName>
</protein>
<keyword evidence="2" id="KW-0012">Acyltransferase</keyword>
<feature type="domain" description="N-acetyltransferase" evidence="4">
    <location>
        <begin position="3"/>
        <end position="160"/>
    </location>
</feature>
<keyword evidence="6" id="KW-1185">Reference proteome</keyword>
<dbReference type="RefSeq" id="WP_041965718.1">
    <property type="nucleotide sequence ID" value="NZ_BASE01000044.1"/>
</dbReference>
<dbReference type="PANTHER" id="PTHR43792">
    <property type="entry name" value="GNAT FAMILY, PUTATIVE (AFU_ORTHOLOGUE AFUA_3G00765)-RELATED-RELATED"/>
    <property type="match status" value="1"/>
</dbReference>
<comment type="similarity">
    <text evidence="3">Belongs to the acetyltransferase family. RimJ subfamily.</text>
</comment>
<organism evidence="5 6">
    <name type="scientific">Mesobacillus selenatarsenatis (strain DSM 18680 / JCM 14380 / FERM P-15431 / SF-1)</name>
    <dbReference type="NCBI Taxonomy" id="1321606"/>
    <lineage>
        <taxon>Bacteria</taxon>
        <taxon>Bacillati</taxon>
        <taxon>Bacillota</taxon>
        <taxon>Bacilli</taxon>
        <taxon>Bacillales</taxon>
        <taxon>Bacillaceae</taxon>
        <taxon>Mesobacillus</taxon>
    </lineage>
</organism>